<dbReference type="Proteomes" id="UP000576393">
    <property type="component" value="Unassembled WGS sequence"/>
</dbReference>
<accession>A0A852V4Q7</accession>
<protein>
    <recommendedName>
        <fullName evidence="3">2'-5' RNA ligase superfamily protein</fullName>
    </recommendedName>
</protein>
<keyword evidence="2" id="KW-1185">Reference proteome</keyword>
<comment type="caution">
    <text evidence="1">The sequence shown here is derived from an EMBL/GenBank/DDBJ whole genome shotgun (WGS) entry which is preliminary data.</text>
</comment>
<dbReference type="RefSeq" id="WP_179821202.1">
    <property type="nucleotide sequence ID" value="NZ_JACCCO010000001.1"/>
</dbReference>
<organism evidence="1 2">
    <name type="scientific">Streptosporangium sandarakinum</name>
    <dbReference type="NCBI Taxonomy" id="1260955"/>
    <lineage>
        <taxon>Bacteria</taxon>
        <taxon>Bacillati</taxon>
        <taxon>Actinomycetota</taxon>
        <taxon>Actinomycetes</taxon>
        <taxon>Streptosporangiales</taxon>
        <taxon>Streptosporangiaceae</taxon>
        <taxon>Streptosporangium</taxon>
    </lineage>
</organism>
<proteinExistence type="predicted"/>
<evidence type="ECO:0000313" key="1">
    <source>
        <dbReference type="EMBL" id="NYF40905.1"/>
    </source>
</evidence>
<reference evidence="1 2" key="1">
    <citation type="submission" date="2020-07" db="EMBL/GenBank/DDBJ databases">
        <title>Sequencing the genomes of 1000 actinobacteria strains.</title>
        <authorList>
            <person name="Klenk H.-P."/>
        </authorList>
    </citation>
    <scope>NUCLEOTIDE SEQUENCE [LARGE SCALE GENOMIC DNA]</scope>
    <source>
        <strain evidence="1 2">DSM 45763</strain>
    </source>
</reference>
<evidence type="ECO:0008006" key="3">
    <source>
        <dbReference type="Google" id="ProtNLM"/>
    </source>
</evidence>
<gene>
    <name evidence="1" type="ORF">HDA43_003064</name>
</gene>
<dbReference type="InterPro" id="IPR009097">
    <property type="entry name" value="Cyclic_Pdiesterase"/>
</dbReference>
<evidence type="ECO:0000313" key="2">
    <source>
        <dbReference type="Proteomes" id="UP000576393"/>
    </source>
</evidence>
<dbReference type="SUPFAM" id="SSF55144">
    <property type="entry name" value="LigT-like"/>
    <property type="match status" value="1"/>
</dbReference>
<dbReference type="EMBL" id="JACCCO010000001">
    <property type="protein sequence ID" value="NYF40905.1"/>
    <property type="molecule type" value="Genomic_DNA"/>
</dbReference>
<name>A0A852V4Q7_9ACTN</name>
<dbReference type="AlphaFoldDB" id="A0A852V4Q7"/>
<sequence length="80" mass="8584">MDRWRFPEAPPYEGAHTDTVPHLTVGHDAPGHVLDRAARTVSAHLPIPAAVENVLLISGSQEPGSWRTVATFPLGPRPTG</sequence>
<dbReference type="Gene3D" id="3.90.1140.10">
    <property type="entry name" value="Cyclic phosphodiesterase"/>
    <property type="match status" value="1"/>
</dbReference>